<feature type="transmembrane region" description="Helical" evidence="1">
    <location>
        <begin position="61"/>
        <end position="81"/>
    </location>
</feature>
<evidence type="ECO:0000313" key="2">
    <source>
        <dbReference type="EMBL" id="OZY39671.1"/>
    </source>
</evidence>
<sequence length="156" mass="17180">MQLETGKSNFRKSETVNKQSWVATLQQSNTVTTLRNIFTPKHGMNHAALMRNDWTAKAEKIAVLGSLFSLALLPEFANAAMDFSSVKNLLKDIVSFLIFDIGYYLGILAIVVQGFRAKSGRVEWSTFGWTVAGVFLVFFAPNIVAEIKSGAATSLQ</sequence>
<reference evidence="2 3" key="1">
    <citation type="submission" date="2017-08" db="EMBL/GenBank/DDBJ databases">
        <title>Genomic and metabolic characterisation of spoilage-associated Pseudomonas species.</title>
        <authorList>
            <person name="Stanborough T."/>
            <person name="Fegan N."/>
            <person name="Powell S.M."/>
            <person name="Singh T."/>
            <person name="Tamplin M.L."/>
            <person name="Chandry P.S."/>
        </authorList>
    </citation>
    <scope>NUCLEOTIDE SEQUENCE [LARGE SCALE GENOMIC DNA]</scope>
    <source>
        <strain evidence="2 3">F1820</strain>
    </source>
</reference>
<protein>
    <submittedName>
        <fullName evidence="2">Uncharacterized protein</fullName>
    </submittedName>
</protein>
<dbReference type="InterPro" id="IPR007039">
    <property type="entry name" value="TrbC/VirB2"/>
</dbReference>
<evidence type="ECO:0000256" key="1">
    <source>
        <dbReference type="SAM" id="Phobius"/>
    </source>
</evidence>
<comment type="caution">
    <text evidence="2">The sequence shown here is derived from an EMBL/GenBank/DDBJ whole genome shotgun (WGS) entry which is preliminary data.</text>
</comment>
<name>A0A266LNR1_PSEFR</name>
<keyword evidence="1" id="KW-1133">Transmembrane helix</keyword>
<dbReference type="EMBL" id="NQKL01000024">
    <property type="protein sequence ID" value="OZY39671.1"/>
    <property type="molecule type" value="Genomic_DNA"/>
</dbReference>
<gene>
    <name evidence="2" type="ORF">CJF43_21645</name>
</gene>
<feature type="transmembrane region" description="Helical" evidence="1">
    <location>
        <begin position="93"/>
        <end position="115"/>
    </location>
</feature>
<feature type="transmembrane region" description="Helical" evidence="1">
    <location>
        <begin position="127"/>
        <end position="145"/>
    </location>
</feature>
<proteinExistence type="predicted"/>
<accession>A0A266LNR1</accession>
<evidence type="ECO:0000313" key="3">
    <source>
        <dbReference type="Proteomes" id="UP000216113"/>
    </source>
</evidence>
<dbReference type="Proteomes" id="UP000216113">
    <property type="component" value="Unassembled WGS sequence"/>
</dbReference>
<dbReference type="AlphaFoldDB" id="A0A266LNR1"/>
<dbReference type="RefSeq" id="WP_095030915.1">
    <property type="nucleotide sequence ID" value="NZ_NQKL01000024.1"/>
</dbReference>
<organism evidence="2 3">
    <name type="scientific">Pseudomonas fragi</name>
    <dbReference type="NCBI Taxonomy" id="296"/>
    <lineage>
        <taxon>Bacteria</taxon>
        <taxon>Pseudomonadati</taxon>
        <taxon>Pseudomonadota</taxon>
        <taxon>Gammaproteobacteria</taxon>
        <taxon>Pseudomonadales</taxon>
        <taxon>Pseudomonadaceae</taxon>
        <taxon>Pseudomonas</taxon>
    </lineage>
</organism>
<keyword evidence="1" id="KW-0472">Membrane</keyword>
<keyword evidence="1" id="KW-0812">Transmembrane</keyword>
<dbReference type="Pfam" id="PF04956">
    <property type="entry name" value="TrbC"/>
    <property type="match status" value="1"/>
</dbReference>